<feature type="transmembrane region" description="Helical" evidence="7">
    <location>
        <begin position="21"/>
        <end position="38"/>
    </location>
</feature>
<proteinExistence type="inferred from homology"/>
<keyword evidence="3" id="KW-0687">Ribonucleoprotein</keyword>
<evidence type="ECO:0000256" key="7">
    <source>
        <dbReference type="SAM" id="Phobius"/>
    </source>
</evidence>
<comment type="subunit">
    <text evidence="6">Part of the 30S ribosomal subunit. Contacts proteins S5 and S12.</text>
</comment>
<evidence type="ECO:0000313" key="9">
    <source>
        <dbReference type="Proteomes" id="UP000003933"/>
    </source>
</evidence>
<keyword evidence="7" id="KW-0472">Membrane</keyword>
<dbReference type="GO" id="GO:0006412">
    <property type="term" value="P:translation"/>
    <property type="evidence" value="ECO:0007669"/>
    <property type="project" value="InterPro"/>
</dbReference>
<dbReference type="GO" id="GO:1990904">
    <property type="term" value="C:ribonucleoprotein complex"/>
    <property type="evidence" value="ECO:0007669"/>
    <property type="project" value="UniProtKB-KW"/>
</dbReference>
<dbReference type="AlphaFoldDB" id="J3VQF3"/>
<dbReference type="HOGENOM" id="CLU_2022482_0_0_6"/>
<feature type="transmembrane region" description="Helical" evidence="7">
    <location>
        <begin position="54"/>
        <end position="71"/>
    </location>
</feature>
<dbReference type="STRING" id="1202539.A355_0172"/>
<evidence type="ECO:0000256" key="6">
    <source>
        <dbReference type="ARBA" id="ARBA00046740"/>
    </source>
</evidence>
<dbReference type="SUPFAM" id="SSF56047">
    <property type="entry name" value="Ribosomal protein S8"/>
    <property type="match status" value="1"/>
</dbReference>
<comment type="similarity">
    <text evidence="1">Belongs to the universal ribosomal protein uS8 family.</text>
</comment>
<evidence type="ECO:0000256" key="3">
    <source>
        <dbReference type="ARBA" id="ARBA00023274"/>
    </source>
</evidence>
<dbReference type="OrthoDB" id="6183820at2"/>
<dbReference type="PATRIC" id="fig|1202539.3.peg.142"/>
<dbReference type="KEGG" id="crt:A355_0172"/>
<dbReference type="EMBL" id="CP003544">
    <property type="protein sequence ID" value="AFP84191.1"/>
    <property type="molecule type" value="Genomic_DNA"/>
</dbReference>
<dbReference type="GO" id="GO:0003735">
    <property type="term" value="F:structural constituent of ribosome"/>
    <property type="evidence" value="ECO:0007669"/>
    <property type="project" value="InterPro"/>
</dbReference>
<evidence type="ECO:0000256" key="4">
    <source>
        <dbReference type="ARBA" id="ARBA00035258"/>
    </source>
</evidence>
<dbReference type="GO" id="GO:0005840">
    <property type="term" value="C:ribosome"/>
    <property type="evidence" value="ECO:0007669"/>
    <property type="project" value="UniProtKB-KW"/>
</dbReference>
<evidence type="ECO:0000313" key="8">
    <source>
        <dbReference type="EMBL" id="AFP84191.1"/>
    </source>
</evidence>
<dbReference type="Proteomes" id="UP000003933">
    <property type="component" value="Chromosome"/>
</dbReference>
<accession>J3VQF3</accession>
<evidence type="ECO:0000256" key="2">
    <source>
        <dbReference type="ARBA" id="ARBA00022980"/>
    </source>
</evidence>
<keyword evidence="2 8" id="KW-0689">Ribosomal protein</keyword>
<dbReference type="Pfam" id="PF00410">
    <property type="entry name" value="Ribosomal_S8"/>
    <property type="match status" value="1"/>
</dbReference>
<dbReference type="InterPro" id="IPR000630">
    <property type="entry name" value="Ribosomal_uS8"/>
</dbReference>
<evidence type="ECO:0000256" key="1">
    <source>
        <dbReference type="ARBA" id="ARBA00006471"/>
    </source>
</evidence>
<reference evidence="8 9" key="1">
    <citation type="journal article" date="2012" name="Mol. Biol. Evol.">
        <title>Genome reduction and co-evolution between the primary and secondary bacterial symbionts of psyllids.</title>
        <authorList>
            <person name="Sloan D.B."/>
            <person name="Moran N.A."/>
        </authorList>
    </citation>
    <scope>NUCLEOTIDE SEQUENCE [LARGE SCALE GENOMIC DNA]</scope>
    <source>
        <strain evidence="8 9">HT</strain>
    </source>
</reference>
<keyword evidence="7" id="KW-1133">Transmembrane helix</keyword>
<dbReference type="Gene3D" id="3.30.1490.10">
    <property type="match status" value="1"/>
</dbReference>
<keyword evidence="7" id="KW-0812">Transmembrane</keyword>
<name>J3VQF3_CARRU</name>
<dbReference type="InterPro" id="IPR035987">
    <property type="entry name" value="Ribosomal_uS8_sf"/>
</dbReference>
<evidence type="ECO:0000256" key="5">
    <source>
        <dbReference type="ARBA" id="ARBA00035525"/>
    </source>
</evidence>
<gene>
    <name evidence="8" type="primary">rpsH</name>
    <name evidence="8" type="ORF">A355_0172</name>
</gene>
<dbReference type="RefSeq" id="WP_014887491.1">
    <property type="nucleotide sequence ID" value="NC_018417.1"/>
</dbReference>
<sequence length="122" mass="14367">MKQYFDNINRIFNSYNSGKKISLCLYSVFTMLIFNILFENDILKNYFLLIIKKKKYIIVLINNIFFFKFFSKPSKKIFIKNKEINSYFLNASLGLINTSYGLMTIKECKKLGIGGILLFIIL</sequence>
<protein>
    <recommendedName>
        <fullName evidence="4">Small ribosomal subunit protein uS8</fullName>
    </recommendedName>
    <alternativeName>
        <fullName evidence="5">30S ribosomal protein S8</fullName>
    </alternativeName>
</protein>
<organism evidence="8 9">
    <name type="scientific">Candidatus Carsonella ruddii HT isolate Thao2000</name>
    <dbReference type="NCBI Taxonomy" id="1202539"/>
    <lineage>
        <taxon>Bacteria</taxon>
        <taxon>Pseudomonadati</taxon>
        <taxon>Pseudomonadota</taxon>
        <taxon>Gammaproteobacteria</taxon>
        <taxon>Oceanospirillales</taxon>
        <taxon>Halomonadaceae</taxon>
        <taxon>Zymobacter group</taxon>
        <taxon>Candidatus Carsonella</taxon>
    </lineage>
</organism>